<evidence type="ECO:0000256" key="1">
    <source>
        <dbReference type="ARBA" id="ARBA00022448"/>
    </source>
</evidence>
<dbReference type="Pfam" id="PF02085">
    <property type="entry name" value="Cytochrom_CIII"/>
    <property type="match status" value="1"/>
</dbReference>
<feature type="binding site" description="axial binding residue" evidence="6">
    <location>
        <position position="44"/>
    </location>
    <ligand>
        <name>heme c</name>
        <dbReference type="ChEBI" id="CHEBI:61717"/>
        <label>1</label>
    </ligand>
    <ligandPart>
        <name>Fe</name>
        <dbReference type="ChEBI" id="CHEBI:18248"/>
    </ligandPart>
</feature>
<feature type="binding site" description="axial binding residue" evidence="6">
    <location>
        <position position="102"/>
    </location>
    <ligand>
        <name>heme c</name>
        <dbReference type="ChEBI" id="CHEBI:61717"/>
        <label>1</label>
    </ligand>
    <ligandPart>
        <name>Fe</name>
        <dbReference type="ChEBI" id="CHEBI:18248"/>
    </ligandPart>
</feature>
<feature type="binding site" description="axial binding residue" evidence="6">
    <location>
        <position position="106"/>
    </location>
    <ligand>
        <name>heme c</name>
        <dbReference type="ChEBI" id="CHEBI:61717"/>
        <label>1</label>
    </ligand>
    <ligandPart>
        <name>Fe</name>
        <dbReference type="ChEBI" id="CHEBI:18248"/>
    </ligandPart>
</feature>
<feature type="binding site" description="axial binding residue" evidence="6">
    <location>
        <position position="68"/>
    </location>
    <ligand>
        <name>heme c</name>
        <dbReference type="ChEBI" id="CHEBI:61717"/>
        <label>1</label>
    </ligand>
    <ligandPart>
        <name>Fe</name>
        <dbReference type="ChEBI" id="CHEBI:18248"/>
    </ligandPart>
</feature>
<dbReference type="InterPro" id="IPR020942">
    <property type="entry name" value="Cyt_c_III_dom"/>
</dbReference>
<evidence type="ECO:0000313" key="10">
    <source>
        <dbReference type="Proteomes" id="UP000503820"/>
    </source>
</evidence>
<feature type="signal peptide" evidence="7">
    <location>
        <begin position="1"/>
        <end position="23"/>
    </location>
</feature>
<keyword evidence="3 6" id="KW-0479">Metal-binding</keyword>
<dbReference type="InterPro" id="IPR002322">
    <property type="entry name" value="Cyt_c_III"/>
</dbReference>
<keyword evidence="1" id="KW-0813">Transport</keyword>
<dbReference type="RefSeq" id="WP_174409027.1">
    <property type="nucleotide sequence ID" value="NZ_BLVP01000005.1"/>
</dbReference>
<feature type="binding site" description="axial binding residue" evidence="6">
    <location>
        <position position="55"/>
    </location>
    <ligand>
        <name>heme c</name>
        <dbReference type="ChEBI" id="CHEBI:61717"/>
        <label>1</label>
    </ligand>
    <ligandPart>
        <name>Fe</name>
        <dbReference type="ChEBI" id="CHEBI:18248"/>
    </ligandPart>
</feature>
<keyword evidence="2 6" id="KW-0349">Heme</keyword>
<dbReference type="GO" id="GO:0020037">
    <property type="term" value="F:heme binding"/>
    <property type="evidence" value="ECO:0007669"/>
    <property type="project" value="InterPro"/>
</dbReference>
<gene>
    <name evidence="9" type="ORF">DSM19430T_10340</name>
</gene>
<dbReference type="GO" id="GO:0009055">
    <property type="term" value="F:electron transfer activity"/>
    <property type="evidence" value="ECO:0007669"/>
    <property type="project" value="InterPro"/>
</dbReference>
<keyword evidence="5 6" id="KW-0408">Iron</keyword>
<name>A0A7J0BRQ7_9BACT</name>
<dbReference type="Proteomes" id="UP000503820">
    <property type="component" value="Unassembled WGS sequence"/>
</dbReference>
<keyword evidence="7" id="KW-0732">Signal</keyword>
<feature type="chain" id="PRO_5029771363" evidence="7">
    <location>
        <begin position="24"/>
        <end position="130"/>
    </location>
</feature>
<feature type="binding site" description="axial binding residue" evidence="6">
    <location>
        <position position="74"/>
    </location>
    <ligand>
        <name>heme c</name>
        <dbReference type="ChEBI" id="CHEBI:61717"/>
        <label>1</label>
    </ligand>
    <ligandPart>
        <name>Fe</name>
        <dbReference type="ChEBI" id="CHEBI:18248"/>
    </ligandPart>
</feature>
<evidence type="ECO:0000256" key="6">
    <source>
        <dbReference type="PIRSR" id="PIRSR602322-1"/>
    </source>
</evidence>
<evidence type="ECO:0000313" key="9">
    <source>
        <dbReference type="EMBL" id="GFM36350.1"/>
    </source>
</evidence>
<evidence type="ECO:0000259" key="8">
    <source>
        <dbReference type="Pfam" id="PF02085"/>
    </source>
</evidence>
<keyword evidence="4" id="KW-0249">Electron transport</keyword>
<dbReference type="PRINTS" id="PR00609">
    <property type="entry name" value="CYTOCHROMEC3"/>
</dbReference>
<dbReference type="EMBL" id="BLVP01000005">
    <property type="protein sequence ID" value="GFM36350.1"/>
    <property type="molecule type" value="Genomic_DNA"/>
</dbReference>
<dbReference type="GO" id="GO:0046872">
    <property type="term" value="F:metal ion binding"/>
    <property type="evidence" value="ECO:0007669"/>
    <property type="project" value="UniProtKB-KW"/>
</dbReference>
<dbReference type="Gene3D" id="3.90.10.10">
    <property type="entry name" value="Cytochrome C3"/>
    <property type="match status" value="1"/>
</dbReference>
<keyword evidence="10" id="KW-1185">Reference proteome</keyword>
<feature type="binding site" description="axial binding residue" evidence="6">
    <location>
        <position position="56"/>
    </location>
    <ligand>
        <name>heme c</name>
        <dbReference type="ChEBI" id="CHEBI:61717"/>
        <label>1</label>
    </ligand>
    <ligandPart>
        <name>Fe</name>
        <dbReference type="ChEBI" id="CHEBI:18248"/>
    </ligandPart>
</feature>
<evidence type="ECO:0000256" key="4">
    <source>
        <dbReference type="ARBA" id="ARBA00022982"/>
    </source>
</evidence>
<evidence type="ECO:0000256" key="3">
    <source>
        <dbReference type="ARBA" id="ARBA00022723"/>
    </source>
</evidence>
<evidence type="ECO:0000256" key="2">
    <source>
        <dbReference type="ARBA" id="ARBA00022617"/>
    </source>
</evidence>
<feature type="binding site" description="axial binding residue" evidence="6">
    <location>
        <position position="73"/>
    </location>
    <ligand>
        <name>heme c</name>
        <dbReference type="ChEBI" id="CHEBI:61717"/>
        <label>1</label>
    </ligand>
    <ligandPart>
        <name>Fe</name>
        <dbReference type="ChEBI" id="CHEBI:18248"/>
    </ligandPart>
</feature>
<organism evidence="9 10">
    <name type="scientific">Desulfovibrio psychrotolerans</name>
    <dbReference type="NCBI Taxonomy" id="415242"/>
    <lineage>
        <taxon>Bacteria</taxon>
        <taxon>Pseudomonadati</taxon>
        <taxon>Thermodesulfobacteriota</taxon>
        <taxon>Desulfovibrionia</taxon>
        <taxon>Desulfovibrionales</taxon>
        <taxon>Desulfovibrionaceae</taxon>
        <taxon>Desulfovibrio</taxon>
    </lineage>
</organism>
<feature type="binding site" description="axial binding residue" evidence="6">
    <location>
        <position position="123"/>
    </location>
    <ligand>
        <name>heme c</name>
        <dbReference type="ChEBI" id="CHEBI:61717"/>
        <label>1</label>
    </ligand>
    <ligandPart>
        <name>Fe</name>
        <dbReference type="ChEBI" id="CHEBI:18248"/>
    </ligandPart>
</feature>
<proteinExistence type="predicted"/>
<feature type="binding site" description="axial binding residue" evidence="6">
    <location>
        <position position="57"/>
    </location>
    <ligand>
        <name>heme c</name>
        <dbReference type="ChEBI" id="CHEBI:61717"/>
        <label>1</label>
    </ligand>
    <ligandPart>
        <name>Fe</name>
        <dbReference type="ChEBI" id="CHEBI:18248"/>
    </ligandPart>
</feature>
<sequence>MRKSLFIALVAALALAFALPLVAAEAPADGYRMEATKMPVVFNHSTHASAQCADCHHPVDGKENFGKCSTEGCHSTAEADKNVKGSYYKVIHDRKAGTVATCISCHNDVAGADKDKKKALTGCKQSSCHP</sequence>
<evidence type="ECO:0000256" key="5">
    <source>
        <dbReference type="ARBA" id="ARBA00023004"/>
    </source>
</evidence>
<feature type="binding site" description="axial binding residue" evidence="6">
    <location>
        <position position="128"/>
    </location>
    <ligand>
        <name>heme c</name>
        <dbReference type="ChEBI" id="CHEBI:61717"/>
        <label>1</label>
    </ligand>
    <ligandPart>
        <name>Fe</name>
        <dbReference type="ChEBI" id="CHEBI:18248"/>
    </ligandPart>
</feature>
<feature type="binding site" description="axial binding residue" evidence="6">
    <location>
        <position position="52"/>
    </location>
    <ligand>
        <name>heme c</name>
        <dbReference type="ChEBI" id="CHEBI:61717"/>
        <label>1</label>
    </ligand>
    <ligandPart>
        <name>Fe</name>
        <dbReference type="ChEBI" id="CHEBI:18248"/>
    </ligandPart>
</feature>
<feature type="binding site" description="axial binding residue" evidence="6">
    <location>
        <position position="129"/>
    </location>
    <ligand>
        <name>heme c</name>
        <dbReference type="ChEBI" id="CHEBI:61717"/>
        <label>1</label>
    </ligand>
    <ligandPart>
        <name>Fe</name>
        <dbReference type="ChEBI" id="CHEBI:18248"/>
    </ligandPart>
</feature>
<dbReference type="InterPro" id="IPR036280">
    <property type="entry name" value="Multihaem_cyt_sf"/>
</dbReference>
<feature type="domain" description="Class III cytochrome C" evidence="8">
    <location>
        <begin position="23"/>
        <end position="126"/>
    </location>
</feature>
<accession>A0A7J0BRQ7</accession>
<comment type="cofactor">
    <cofactor evidence="6">
        <name>heme c</name>
        <dbReference type="ChEBI" id="CHEBI:61717"/>
    </cofactor>
    <text evidence="6">Binds 4 heme c groups covalently per monomer.</text>
</comment>
<dbReference type="AlphaFoldDB" id="A0A7J0BRQ7"/>
<feature type="binding site" description="axial binding residue" evidence="6">
    <location>
        <position position="47"/>
    </location>
    <ligand>
        <name>heme c</name>
        <dbReference type="ChEBI" id="CHEBI:61717"/>
        <label>1</label>
    </ligand>
    <ligandPart>
        <name>Fe</name>
        <dbReference type="ChEBI" id="CHEBI:18248"/>
    </ligandPart>
</feature>
<evidence type="ECO:0000256" key="7">
    <source>
        <dbReference type="SAM" id="SignalP"/>
    </source>
</evidence>
<reference evidence="9 10" key="1">
    <citation type="submission" date="2020-05" db="EMBL/GenBank/DDBJ databases">
        <title>Draft genome sequence of Desulfovibrio psychrotolerans JS1T.</title>
        <authorList>
            <person name="Ueno A."/>
            <person name="Tamazawa S."/>
            <person name="Tamamura S."/>
            <person name="Murakami T."/>
            <person name="Kiyama T."/>
            <person name="Inomata H."/>
            <person name="Amano Y."/>
            <person name="Miyakawa K."/>
            <person name="Tamaki H."/>
            <person name="Naganuma T."/>
            <person name="Kaneko K."/>
        </authorList>
    </citation>
    <scope>NUCLEOTIDE SEQUENCE [LARGE SCALE GENOMIC DNA]</scope>
    <source>
        <strain evidence="9 10">JS1</strain>
    </source>
</reference>
<dbReference type="CDD" id="cd08168">
    <property type="entry name" value="Cytochrom_C3"/>
    <property type="match status" value="1"/>
</dbReference>
<feature type="binding site" description="axial binding residue" evidence="6">
    <location>
        <position position="105"/>
    </location>
    <ligand>
        <name>heme c</name>
        <dbReference type="ChEBI" id="CHEBI:61717"/>
        <label>1</label>
    </ligand>
    <ligandPart>
        <name>Fe</name>
        <dbReference type="ChEBI" id="CHEBI:18248"/>
    </ligandPart>
</feature>
<protein>
    <submittedName>
        <fullName evidence="9">Cytochrome c3</fullName>
    </submittedName>
</protein>
<dbReference type="SUPFAM" id="SSF48695">
    <property type="entry name" value="Multiheme cytochromes"/>
    <property type="match status" value="1"/>
</dbReference>
<comment type="caution">
    <text evidence="9">The sequence shown here is derived from an EMBL/GenBank/DDBJ whole genome shotgun (WGS) entry which is preliminary data.</text>
</comment>